<dbReference type="GO" id="GO:0003676">
    <property type="term" value="F:nucleic acid binding"/>
    <property type="evidence" value="ECO:0007669"/>
    <property type="project" value="InterPro"/>
</dbReference>
<dbReference type="AlphaFoldDB" id="A0A8X7B8Q7"/>
<sequence>MDSEKAYIWAEEEVGAQVYVREPTDVFTGWLFDTLSTRYVTTEAGCVQEQANLCPPKPYGTGVQLTAQHRDRRIKSHLILFTEESRLCRRIWWRPRENYEPMTSVTLVSMALVWSGIMLDNRMSMVHIDGRLTVDRYVTQVMEPVVLPLLQGASNTVFQQNSAKPHVVQ</sequence>
<dbReference type="Gene3D" id="3.30.420.10">
    <property type="entry name" value="Ribonuclease H-like superfamily/Ribonuclease H"/>
    <property type="match status" value="1"/>
</dbReference>
<organism evidence="1 2">
    <name type="scientific">Trichonephila clavipes</name>
    <name type="common">Golden silk orbweaver</name>
    <name type="synonym">Nephila clavipes</name>
    <dbReference type="NCBI Taxonomy" id="2585209"/>
    <lineage>
        <taxon>Eukaryota</taxon>
        <taxon>Metazoa</taxon>
        <taxon>Ecdysozoa</taxon>
        <taxon>Arthropoda</taxon>
        <taxon>Chelicerata</taxon>
        <taxon>Arachnida</taxon>
        <taxon>Araneae</taxon>
        <taxon>Araneomorphae</taxon>
        <taxon>Entelegynae</taxon>
        <taxon>Araneoidea</taxon>
        <taxon>Nephilidae</taxon>
        <taxon>Trichonephila</taxon>
    </lineage>
</organism>
<keyword evidence="2" id="KW-1185">Reference proteome</keyword>
<reference evidence="1" key="1">
    <citation type="submission" date="2020-08" db="EMBL/GenBank/DDBJ databases">
        <title>Multicomponent nature underlies the extraordinary mechanical properties of spider dragline silk.</title>
        <authorList>
            <person name="Kono N."/>
            <person name="Nakamura H."/>
            <person name="Mori M."/>
            <person name="Yoshida Y."/>
            <person name="Ohtoshi R."/>
            <person name="Malay A.D."/>
            <person name="Moran D.A.P."/>
            <person name="Tomita M."/>
            <person name="Numata K."/>
            <person name="Arakawa K."/>
        </authorList>
    </citation>
    <scope>NUCLEOTIDE SEQUENCE</scope>
</reference>
<dbReference type="InterPro" id="IPR036397">
    <property type="entry name" value="RNaseH_sf"/>
</dbReference>
<evidence type="ECO:0000313" key="1">
    <source>
        <dbReference type="EMBL" id="GFY23358.1"/>
    </source>
</evidence>
<comment type="caution">
    <text evidence="1">The sequence shown here is derived from an EMBL/GenBank/DDBJ whole genome shotgun (WGS) entry which is preliminary data.</text>
</comment>
<protein>
    <submittedName>
        <fullName evidence="1">Uncharacterized protein</fullName>
    </submittedName>
</protein>
<accession>A0A8X7B8Q7</accession>
<dbReference type="Proteomes" id="UP000887159">
    <property type="component" value="Unassembled WGS sequence"/>
</dbReference>
<name>A0A8X7B8Q7_TRICX</name>
<proteinExistence type="predicted"/>
<dbReference type="EMBL" id="BMAU01021363">
    <property type="protein sequence ID" value="GFY23358.1"/>
    <property type="molecule type" value="Genomic_DNA"/>
</dbReference>
<evidence type="ECO:0000313" key="2">
    <source>
        <dbReference type="Proteomes" id="UP000887159"/>
    </source>
</evidence>
<gene>
    <name evidence="1" type="ORF">TNCV_3940541</name>
</gene>